<proteinExistence type="predicted"/>
<dbReference type="Gene3D" id="1.40.20.10">
    <property type="entry name" value="CHAD domain"/>
    <property type="match status" value="1"/>
</dbReference>
<dbReference type="InterPro" id="IPR023577">
    <property type="entry name" value="CYTH_domain"/>
</dbReference>
<dbReference type="PROSITE" id="PS51707">
    <property type="entry name" value="CYTH"/>
    <property type="match status" value="1"/>
</dbReference>
<dbReference type="Proteomes" id="UP000502260">
    <property type="component" value="Chromosome"/>
</dbReference>
<dbReference type="Pfam" id="PF01928">
    <property type="entry name" value="CYTH"/>
    <property type="match status" value="1"/>
</dbReference>
<reference evidence="4" key="1">
    <citation type="submission" date="2020-03" db="EMBL/GenBank/DDBJ databases">
        <title>Complete genome sequence of sulfur-oxidizing bacterium skT11.</title>
        <authorList>
            <person name="Kanda M."/>
            <person name="Kojima H."/>
            <person name="Fukui M."/>
        </authorList>
    </citation>
    <scope>NUCLEOTIDE SEQUENCE [LARGE SCALE GENOMIC DNA]</scope>
    <source>
        <strain evidence="4">skT11</strain>
    </source>
</reference>
<dbReference type="SMART" id="SM00880">
    <property type="entry name" value="CHAD"/>
    <property type="match status" value="1"/>
</dbReference>
<dbReference type="Gene3D" id="2.40.320.10">
    <property type="entry name" value="Hypothetical Protein Pfu-838710-001"/>
    <property type="match status" value="1"/>
</dbReference>
<dbReference type="PANTHER" id="PTHR39569:SF1">
    <property type="entry name" value="INORGANIC TRIPHOSPHATASE"/>
    <property type="match status" value="1"/>
</dbReference>
<accession>A0A6F8V8N5</accession>
<evidence type="ECO:0000313" key="3">
    <source>
        <dbReference type="EMBL" id="BCB25332.1"/>
    </source>
</evidence>
<dbReference type="InterPro" id="IPR038186">
    <property type="entry name" value="CHAD_dom_sf"/>
</dbReference>
<protein>
    <submittedName>
        <fullName evidence="3">Inorganic triphosphatase</fullName>
    </submittedName>
</protein>
<dbReference type="GO" id="GO:0046872">
    <property type="term" value="F:metal ion binding"/>
    <property type="evidence" value="ECO:0007669"/>
    <property type="project" value="TreeGrafter"/>
</dbReference>
<evidence type="ECO:0000259" key="2">
    <source>
        <dbReference type="PROSITE" id="PS51708"/>
    </source>
</evidence>
<evidence type="ECO:0000259" key="1">
    <source>
        <dbReference type="PROSITE" id="PS51707"/>
    </source>
</evidence>
<dbReference type="Pfam" id="PF05235">
    <property type="entry name" value="CHAD"/>
    <property type="match status" value="1"/>
</dbReference>
<dbReference type="EMBL" id="AP022853">
    <property type="protein sequence ID" value="BCB25332.1"/>
    <property type="molecule type" value="Genomic_DNA"/>
</dbReference>
<dbReference type="KEGG" id="slac:SKTS_02180"/>
<name>A0A6F8V8N5_9PROT</name>
<dbReference type="PANTHER" id="PTHR39569">
    <property type="entry name" value="INORGANIC TRIPHOSPHATASE"/>
    <property type="match status" value="1"/>
</dbReference>
<dbReference type="InterPro" id="IPR033469">
    <property type="entry name" value="CYTH-like_dom_sf"/>
</dbReference>
<sequence>MRVPGEGDEGSLREFTLNMATEIELKLLINPADIARLRRHPLLKAQAAGRARTRNLLSIYFDTPDLTLRQQRVALRVRRVGARWVQTVKGGGEVRAGLHQRGEWEDEVAHERPDLTKIDSPSLLKLFSSAAVRDRLRPIFTTEFKRTTWLLHWDDGDEVELALDQGEVKSGNKTSPVCEIELELKHGNPARLFLAALELQQTIPLRLENVSKADRGYRLSQAAPSLVTKAETLEMTQDMSVTQAFQAIAWNCISHWTANQEGALLSDNPENIHQIRVALRRLRSALPLFRSAIPRESYRAIGEELKWLANALGPARNWDVFVTQTMPPILKQFPADKALQQLFQAARRAQASARNEAHLALRSHRYDRMLLTLGTWLMADGWHAHTSAEQKIRLDAPVAELAKRVLNACHKTLHRHGKSLLAMPTEERHEVRIAVKKLRYATEFFAALFPRKAALAYTEALAALQEELGVLNDAATTDILLQQLKLQDNAAIGAVSGWSAHGVTVHLTSMDAAWKKFYRSSPYWK</sequence>
<dbReference type="SMART" id="SM01118">
    <property type="entry name" value="CYTH"/>
    <property type="match status" value="1"/>
</dbReference>
<dbReference type="PROSITE" id="PS51708">
    <property type="entry name" value="CHAD"/>
    <property type="match status" value="1"/>
</dbReference>
<evidence type="ECO:0000313" key="4">
    <source>
        <dbReference type="Proteomes" id="UP000502260"/>
    </source>
</evidence>
<dbReference type="InterPro" id="IPR039013">
    <property type="entry name" value="YgiF"/>
</dbReference>
<dbReference type="CDD" id="cd07756">
    <property type="entry name" value="CYTH-like_Pase_CHAD"/>
    <property type="match status" value="1"/>
</dbReference>
<organism evidence="3 4">
    <name type="scientific">Sulfurimicrobium lacus</name>
    <dbReference type="NCBI Taxonomy" id="2715678"/>
    <lineage>
        <taxon>Bacteria</taxon>
        <taxon>Pseudomonadati</taxon>
        <taxon>Pseudomonadota</taxon>
        <taxon>Betaproteobacteria</taxon>
        <taxon>Nitrosomonadales</taxon>
        <taxon>Sulfuricellaceae</taxon>
        <taxon>Sulfurimicrobium</taxon>
    </lineage>
</organism>
<gene>
    <name evidence="3" type="ORF">SKTS_02180</name>
</gene>
<dbReference type="AlphaFoldDB" id="A0A6F8V8N5"/>
<dbReference type="InterPro" id="IPR007899">
    <property type="entry name" value="CHAD_dom"/>
</dbReference>
<feature type="domain" description="CYTH" evidence="1">
    <location>
        <begin position="20"/>
        <end position="223"/>
    </location>
</feature>
<dbReference type="SUPFAM" id="SSF55154">
    <property type="entry name" value="CYTH-like phosphatases"/>
    <property type="match status" value="1"/>
</dbReference>
<keyword evidence="4" id="KW-1185">Reference proteome</keyword>
<dbReference type="GO" id="GO:0050355">
    <property type="term" value="F:inorganic triphosphate phosphatase activity"/>
    <property type="evidence" value="ECO:0007669"/>
    <property type="project" value="InterPro"/>
</dbReference>
<feature type="domain" description="CHAD" evidence="2">
    <location>
        <begin position="238"/>
        <end position="519"/>
    </location>
</feature>